<dbReference type="PANTHER" id="PTHR10859:SF91">
    <property type="entry name" value="DOLICHYL-PHOSPHATE BETA-GLUCOSYLTRANSFERASE"/>
    <property type="match status" value="1"/>
</dbReference>
<dbReference type="Proteomes" id="UP000034893">
    <property type="component" value="Unassembled WGS sequence"/>
</dbReference>
<accession>A0A0G0NTY8</accession>
<protein>
    <submittedName>
        <fullName evidence="2">Dolichol-phosphate mannosyltransferase</fullName>
    </submittedName>
</protein>
<reference evidence="2 3" key="1">
    <citation type="journal article" date="2015" name="Nature">
        <title>rRNA introns, odd ribosomes, and small enigmatic genomes across a large radiation of phyla.</title>
        <authorList>
            <person name="Brown C.T."/>
            <person name="Hug L.A."/>
            <person name="Thomas B.C."/>
            <person name="Sharon I."/>
            <person name="Castelle C.J."/>
            <person name="Singh A."/>
            <person name="Wilkins M.J."/>
            <person name="Williams K.H."/>
            <person name="Banfield J.F."/>
        </authorList>
    </citation>
    <scope>NUCLEOTIDE SEQUENCE [LARGE SCALE GENOMIC DNA]</scope>
</reference>
<dbReference type="InterPro" id="IPR029044">
    <property type="entry name" value="Nucleotide-diphossugar_trans"/>
</dbReference>
<dbReference type="InterPro" id="IPR001173">
    <property type="entry name" value="Glyco_trans_2-like"/>
</dbReference>
<comment type="caution">
    <text evidence="2">The sequence shown here is derived from an EMBL/GenBank/DDBJ whole genome shotgun (WGS) entry which is preliminary data.</text>
</comment>
<feature type="domain" description="Glycosyltransferase 2-like" evidence="1">
    <location>
        <begin position="9"/>
        <end position="179"/>
    </location>
</feature>
<dbReference type="GO" id="GO:0016757">
    <property type="term" value="F:glycosyltransferase activity"/>
    <property type="evidence" value="ECO:0007669"/>
    <property type="project" value="UniProtKB-KW"/>
</dbReference>
<dbReference type="AlphaFoldDB" id="A0A0G0NTY8"/>
<dbReference type="SUPFAM" id="SSF53448">
    <property type="entry name" value="Nucleotide-diphospho-sugar transferases"/>
    <property type="match status" value="1"/>
</dbReference>
<dbReference type="EMBL" id="LBVP01000016">
    <property type="protein sequence ID" value="KKQ89324.1"/>
    <property type="molecule type" value="Genomic_DNA"/>
</dbReference>
<evidence type="ECO:0000259" key="1">
    <source>
        <dbReference type="Pfam" id="PF00535"/>
    </source>
</evidence>
<gene>
    <name evidence="2" type="ORF">UT12_C0016G0001</name>
</gene>
<evidence type="ECO:0000313" key="3">
    <source>
        <dbReference type="Proteomes" id="UP000034893"/>
    </source>
</evidence>
<dbReference type="PANTHER" id="PTHR10859">
    <property type="entry name" value="GLYCOSYL TRANSFERASE"/>
    <property type="match status" value="1"/>
</dbReference>
<organism evidence="2 3">
    <name type="scientific">Candidatus Curtissbacteria bacterium GW2011_GWC2_38_9</name>
    <dbReference type="NCBI Taxonomy" id="1618414"/>
    <lineage>
        <taxon>Bacteria</taxon>
        <taxon>Candidatus Curtissiibacteriota</taxon>
    </lineage>
</organism>
<dbReference type="Pfam" id="PF00535">
    <property type="entry name" value="Glycos_transf_2"/>
    <property type="match status" value="1"/>
</dbReference>
<keyword evidence="2" id="KW-0808">Transferase</keyword>
<name>A0A0G0NTY8_9BACT</name>
<dbReference type="Gene3D" id="3.90.550.10">
    <property type="entry name" value="Spore Coat Polysaccharide Biosynthesis Protein SpsA, Chain A"/>
    <property type="match status" value="1"/>
</dbReference>
<keyword evidence="2" id="KW-0328">Glycosyltransferase</keyword>
<evidence type="ECO:0000313" key="2">
    <source>
        <dbReference type="EMBL" id="KKQ89324.1"/>
    </source>
</evidence>
<sequence>MPALNTKLSVIVPAYNKDTEVFEVISSFVSQLKKLAYDWEIIVVDDASRDKTLREAVRSKRFNGNTQRIKIFSYDLNQGKGFALYYGFKKSHGDIVVFTDSDLDLPAENIPVVLDYLQKSTSSLAIGSKRHPLSQVKYPILRRILSKIYQIIIRVLFNLNVTDTQVGIKVFRREVLEACFPRIVVKQFAFDLELLVVAKLLGYNRIVEVPIILNYNFSSTIHLSTIKWILQDTLAIFYRKNILKYYQDAHNHLEQDEISITPQKAFV</sequence>
<dbReference type="GO" id="GO:0006487">
    <property type="term" value="P:protein N-linked glycosylation"/>
    <property type="evidence" value="ECO:0007669"/>
    <property type="project" value="TreeGrafter"/>
</dbReference>
<proteinExistence type="predicted"/>